<reference evidence="2 3" key="1">
    <citation type="submission" date="2023-09" db="EMBL/GenBank/DDBJ databases">
        <authorList>
            <person name="Wang M."/>
        </authorList>
    </citation>
    <scope>NUCLEOTIDE SEQUENCE [LARGE SCALE GENOMIC DNA]</scope>
    <source>
        <strain evidence="2">GT-2023</strain>
        <tissue evidence="2">Liver</tissue>
    </source>
</reference>
<keyword evidence="3" id="KW-1185">Reference proteome</keyword>
<name>A0ABR3LJG1_9TELE</name>
<dbReference type="Proteomes" id="UP001558613">
    <property type="component" value="Unassembled WGS sequence"/>
</dbReference>
<feature type="compositionally biased region" description="Basic and acidic residues" evidence="1">
    <location>
        <begin position="10"/>
        <end position="19"/>
    </location>
</feature>
<accession>A0ABR3LJG1</accession>
<proteinExistence type="predicted"/>
<feature type="region of interest" description="Disordered" evidence="1">
    <location>
        <begin position="1"/>
        <end position="23"/>
    </location>
</feature>
<organism evidence="2 3">
    <name type="scientific">Cirrhinus molitorella</name>
    <name type="common">mud carp</name>
    <dbReference type="NCBI Taxonomy" id="172907"/>
    <lineage>
        <taxon>Eukaryota</taxon>
        <taxon>Metazoa</taxon>
        <taxon>Chordata</taxon>
        <taxon>Craniata</taxon>
        <taxon>Vertebrata</taxon>
        <taxon>Euteleostomi</taxon>
        <taxon>Actinopterygii</taxon>
        <taxon>Neopterygii</taxon>
        <taxon>Teleostei</taxon>
        <taxon>Ostariophysi</taxon>
        <taxon>Cypriniformes</taxon>
        <taxon>Cyprinidae</taxon>
        <taxon>Labeoninae</taxon>
        <taxon>Labeonini</taxon>
        <taxon>Cirrhinus</taxon>
    </lineage>
</organism>
<comment type="caution">
    <text evidence="2">The sequence shown here is derived from an EMBL/GenBank/DDBJ whole genome shotgun (WGS) entry which is preliminary data.</text>
</comment>
<evidence type="ECO:0000256" key="1">
    <source>
        <dbReference type="SAM" id="MobiDB-lite"/>
    </source>
</evidence>
<sequence length="75" mass="8495">MLNQIPARMKSQDRGVEGGRRHRVDLTDNTLVINDRDRATGEGDPSVADKQTQCQGDTVLEEGQGLWRVWSWRMG</sequence>
<gene>
    <name evidence="2" type="ORF">QQF64_017711</name>
</gene>
<dbReference type="EMBL" id="JAYMGO010000021">
    <property type="protein sequence ID" value="KAL1253018.1"/>
    <property type="molecule type" value="Genomic_DNA"/>
</dbReference>
<protein>
    <submittedName>
        <fullName evidence="2">Uncharacterized protein</fullName>
    </submittedName>
</protein>
<evidence type="ECO:0000313" key="3">
    <source>
        <dbReference type="Proteomes" id="UP001558613"/>
    </source>
</evidence>
<evidence type="ECO:0000313" key="2">
    <source>
        <dbReference type="EMBL" id="KAL1253018.1"/>
    </source>
</evidence>